<dbReference type="InterPro" id="IPR009078">
    <property type="entry name" value="Ferritin-like_SF"/>
</dbReference>
<keyword evidence="2" id="KW-1185">Reference proteome</keyword>
<proteinExistence type="predicted"/>
<dbReference type="PANTHER" id="PTHR42782:SF4">
    <property type="entry name" value="DUF455 DOMAIN-CONTAINING PROTEIN"/>
    <property type="match status" value="1"/>
</dbReference>
<dbReference type="InterPro" id="IPR007402">
    <property type="entry name" value="DUF455"/>
</dbReference>
<dbReference type="SUPFAM" id="SSF47240">
    <property type="entry name" value="Ferritin-like"/>
    <property type="match status" value="1"/>
</dbReference>
<reference evidence="1 2" key="1">
    <citation type="submission" date="2022-09" db="EMBL/GenBank/DDBJ databases">
        <authorList>
            <person name="Giprobiosintez L."/>
        </authorList>
    </citation>
    <scope>NUCLEOTIDE SEQUENCE [LARGE SCALE GENOMIC DNA]</scope>
    <source>
        <strain evidence="2">VKPM-B-12549 (GBS-15)</strain>
    </source>
</reference>
<protein>
    <submittedName>
        <fullName evidence="1">Ferritin-like domain-containing protein</fullName>
    </submittedName>
</protein>
<dbReference type="InterPro" id="IPR011197">
    <property type="entry name" value="UCP012318"/>
</dbReference>
<evidence type="ECO:0000313" key="1">
    <source>
        <dbReference type="EMBL" id="WWF03450.1"/>
    </source>
</evidence>
<dbReference type="EMBL" id="CP104311">
    <property type="protein sequence ID" value="WWF03450.1"/>
    <property type="molecule type" value="Genomic_DNA"/>
</dbReference>
<dbReference type="PIRSF" id="PIRSF012318">
    <property type="entry name" value="UCP012318"/>
    <property type="match status" value="1"/>
</dbReference>
<dbReference type="Pfam" id="PF04305">
    <property type="entry name" value="DUF455"/>
    <property type="match status" value="1"/>
</dbReference>
<accession>A0ABZ2F9N8</accession>
<evidence type="ECO:0000313" key="2">
    <source>
        <dbReference type="Proteomes" id="UP001359308"/>
    </source>
</evidence>
<gene>
    <name evidence="1" type="ORF">N4J17_07505</name>
</gene>
<dbReference type="RefSeq" id="WP_198322700.1">
    <property type="nucleotide sequence ID" value="NZ_CP104311.1"/>
</dbReference>
<sequence length="278" mass="31663">MRGAGSGNIWAYAEHCLGSPEVETKLAVSHEAWRACRADELDFGIEDEPLPTRFARFPDRPPRVDPRDLPRRGINTVDGRVALLHAVAHIEFSAIQLAWDHLYRFRGLPQDYYRDWLRVAAEEAEHFAQVRERLRELGADYGDLPAHGGLWSIAEETAYDVAARMALVPRFMEARGLDVTPGMIERLRQAGDARSVAVLERILHDEVGHVALGSRWFQWICAQRGIDPEVEYFTLVERHLRGQARGPFNLELRRRAGFSDRELERLEASSAPRRYSGA</sequence>
<dbReference type="InterPro" id="IPR012347">
    <property type="entry name" value="Ferritin-like"/>
</dbReference>
<dbReference type="PANTHER" id="PTHR42782">
    <property type="entry name" value="SI:CH73-314G15.3"/>
    <property type="match status" value="1"/>
</dbReference>
<dbReference type="Proteomes" id="UP001359308">
    <property type="component" value="Chromosome"/>
</dbReference>
<name>A0ABZ2F9N8_METCP</name>
<dbReference type="CDD" id="cd00657">
    <property type="entry name" value="Ferritin_like"/>
    <property type="match status" value="1"/>
</dbReference>
<organism evidence="1 2">
    <name type="scientific">Methylococcus capsulatus</name>
    <dbReference type="NCBI Taxonomy" id="414"/>
    <lineage>
        <taxon>Bacteria</taxon>
        <taxon>Pseudomonadati</taxon>
        <taxon>Pseudomonadota</taxon>
        <taxon>Gammaproteobacteria</taxon>
        <taxon>Methylococcales</taxon>
        <taxon>Methylococcaceae</taxon>
        <taxon>Methylococcus</taxon>
    </lineage>
</organism>
<dbReference type="Gene3D" id="1.20.1260.10">
    <property type="match status" value="1"/>
</dbReference>